<evidence type="ECO:0000256" key="4">
    <source>
        <dbReference type="ARBA" id="ARBA00022723"/>
    </source>
</evidence>
<evidence type="ECO:0000256" key="8">
    <source>
        <dbReference type="ARBA" id="ARBA00023010"/>
    </source>
</evidence>
<evidence type="ECO:0000256" key="13">
    <source>
        <dbReference type="SAM" id="MobiDB-lite"/>
    </source>
</evidence>
<dbReference type="GO" id="GO:0046872">
    <property type="term" value="F:metal ion binding"/>
    <property type="evidence" value="ECO:0007669"/>
    <property type="project" value="UniProtKB-KW"/>
</dbReference>
<keyword evidence="8 12" id="KW-0811">Translocation</keyword>
<keyword evidence="9 12" id="KW-0496">Mitochondrion</keyword>
<keyword evidence="5 12" id="KW-0472">Membrane</keyword>
<comment type="subcellular location">
    <subcellularLocation>
        <location evidence="1 12">Mitochondrion inner membrane</location>
        <topology evidence="1 12">Peripheral membrane protein</topology>
        <orientation evidence="1 12">Intermembrane side</orientation>
    </subcellularLocation>
</comment>
<dbReference type="InterPro" id="IPR004217">
    <property type="entry name" value="Tim10-like"/>
</dbReference>
<feature type="compositionally biased region" description="Polar residues" evidence="13">
    <location>
        <begin position="1"/>
        <end position="20"/>
    </location>
</feature>
<evidence type="ECO:0000313" key="15">
    <source>
        <dbReference type="EMBL" id="KAK0623276.1"/>
    </source>
</evidence>
<keyword evidence="7 12" id="KW-0653">Protein transport</keyword>
<gene>
    <name evidence="15" type="ORF">B0T14DRAFT_494782</name>
</gene>
<evidence type="ECO:0000256" key="5">
    <source>
        <dbReference type="ARBA" id="ARBA00022792"/>
    </source>
</evidence>
<evidence type="ECO:0000256" key="10">
    <source>
        <dbReference type="ARBA" id="ARBA00023157"/>
    </source>
</evidence>
<dbReference type="EMBL" id="JAULSU010000003">
    <property type="protein sequence ID" value="KAK0623276.1"/>
    <property type="molecule type" value="Genomic_DNA"/>
</dbReference>
<name>A0AA39WXC7_9PEZI</name>
<sequence>MDSLRAQQNLTSSPNSLTVSEQRELEQRLQKRQVKEFMSLFGNLVDNCFTACVDDFTSKALSGREGGCIQRCVAKSMTTQTRLSERFAELNQAMTAEMQNKRF</sequence>
<dbReference type="PANTHER" id="PTHR13172">
    <property type="entry name" value="MITOCHONDRIAL IMPORT INNER MEMBRANE TRANSLOCASE SUBUNIT TIM9B"/>
    <property type="match status" value="1"/>
</dbReference>
<organism evidence="15 16">
    <name type="scientific">Immersiella caudata</name>
    <dbReference type="NCBI Taxonomy" id="314043"/>
    <lineage>
        <taxon>Eukaryota</taxon>
        <taxon>Fungi</taxon>
        <taxon>Dikarya</taxon>
        <taxon>Ascomycota</taxon>
        <taxon>Pezizomycotina</taxon>
        <taxon>Sordariomycetes</taxon>
        <taxon>Sordariomycetidae</taxon>
        <taxon>Sordariales</taxon>
        <taxon>Lasiosphaeriaceae</taxon>
        <taxon>Immersiella</taxon>
    </lineage>
</organism>
<comment type="subunit">
    <text evidence="12">Heterohexamer.</text>
</comment>
<keyword evidence="5 12" id="KW-0999">Mitochondrion inner membrane</keyword>
<keyword evidence="4" id="KW-0479">Metal-binding</keyword>
<evidence type="ECO:0000256" key="6">
    <source>
        <dbReference type="ARBA" id="ARBA00022833"/>
    </source>
</evidence>
<dbReference type="GO" id="GO:0005743">
    <property type="term" value="C:mitochondrial inner membrane"/>
    <property type="evidence" value="ECO:0007669"/>
    <property type="project" value="UniProtKB-SubCell"/>
</dbReference>
<dbReference type="SUPFAM" id="SSF144122">
    <property type="entry name" value="Tim10-like"/>
    <property type="match status" value="1"/>
</dbReference>
<proteinExistence type="inferred from homology"/>
<accession>A0AA39WXC7</accession>
<dbReference type="InterPro" id="IPR050673">
    <property type="entry name" value="Mito_inner_translocase_sub"/>
</dbReference>
<dbReference type="Gene3D" id="1.10.287.810">
    <property type="entry name" value="Mitochondrial import inner membrane translocase subunit tim13 like domains"/>
    <property type="match status" value="1"/>
</dbReference>
<dbReference type="Proteomes" id="UP001175000">
    <property type="component" value="Unassembled WGS sequence"/>
</dbReference>
<evidence type="ECO:0000256" key="9">
    <source>
        <dbReference type="ARBA" id="ARBA00023128"/>
    </source>
</evidence>
<evidence type="ECO:0000259" key="14">
    <source>
        <dbReference type="Pfam" id="PF02953"/>
    </source>
</evidence>
<evidence type="ECO:0000256" key="2">
    <source>
        <dbReference type="ARBA" id="ARBA00006720"/>
    </source>
</evidence>
<evidence type="ECO:0000256" key="1">
    <source>
        <dbReference type="ARBA" id="ARBA00004137"/>
    </source>
</evidence>
<dbReference type="InterPro" id="IPR035427">
    <property type="entry name" value="Tim10-like_dom_sf"/>
</dbReference>
<keyword evidence="6" id="KW-0862">Zinc</keyword>
<dbReference type="AlphaFoldDB" id="A0AA39WXC7"/>
<keyword evidence="10 12" id="KW-1015">Disulfide bond</keyword>
<keyword evidence="16" id="KW-1185">Reference proteome</keyword>
<keyword evidence="11 12" id="KW-0143">Chaperone</keyword>
<comment type="function">
    <text evidence="12">Mitochondrial intermembrane chaperone that participates in the import and insertion of some multi-pass transmembrane proteins into the mitochondrial inner membrane. Also required for the transfer of beta-barrel precursors from the TOM complex to the sorting and assembly machinery (SAM complex) of the outer membrane. Acts as a chaperone-like protein that protects the hydrophobic precursors from aggregation and guide them through the mitochondrial intermembrane space.</text>
</comment>
<comment type="similarity">
    <text evidence="2 12">Belongs to the small Tim family.</text>
</comment>
<evidence type="ECO:0000313" key="16">
    <source>
        <dbReference type="Proteomes" id="UP001175000"/>
    </source>
</evidence>
<protein>
    <recommendedName>
        <fullName evidence="12">Mitochondrial import inner membrane translocase subunit</fullName>
    </recommendedName>
</protein>
<comment type="caution">
    <text evidence="15">The sequence shown here is derived from an EMBL/GenBank/DDBJ whole genome shotgun (WGS) entry which is preliminary data.</text>
</comment>
<evidence type="ECO:0000256" key="7">
    <source>
        <dbReference type="ARBA" id="ARBA00022927"/>
    </source>
</evidence>
<dbReference type="GO" id="GO:0015031">
    <property type="term" value="P:protein transport"/>
    <property type="evidence" value="ECO:0007669"/>
    <property type="project" value="UniProtKB-KW"/>
</dbReference>
<evidence type="ECO:0000256" key="3">
    <source>
        <dbReference type="ARBA" id="ARBA00022448"/>
    </source>
</evidence>
<keyword evidence="3 12" id="KW-0813">Transport</keyword>
<reference evidence="15" key="1">
    <citation type="submission" date="2023-06" db="EMBL/GenBank/DDBJ databases">
        <title>Genome-scale phylogeny and comparative genomics of the fungal order Sordariales.</title>
        <authorList>
            <consortium name="Lawrence Berkeley National Laboratory"/>
            <person name="Hensen N."/>
            <person name="Bonometti L."/>
            <person name="Westerberg I."/>
            <person name="Brannstrom I.O."/>
            <person name="Guillou S."/>
            <person name="Cros-Aarteil S."/>
            <person name="Calhoun S."/>
            <person name="Haridas S."/>
            <person name="Kuo A."/>
            <person name="Mondo S."/>
            <person name="Pangilinan J."/>
            <person name="Riley R."/>
            <person name="Labutti K."/>
            <person name="Andreopoulos B."/>
            <person name="Lipzen A."/>
            <person name="Chen C."/>
            <person name="Yanf M."/>
            <person name="Daum C."/>
            <person name="Ng V."/>
            <person name="Clum A."/>
            <person name="Steindorff A."/>
            <person name="Ohm R."/>
            <person name="Martin F."/>
            <person name="Silar P."/>
            <person name="Natvig D."/>
            <person name="Lalanne C."/>
            <person name="Gautier V."/>
            <person name="Ament-Velasquez S.L."/>
            <person name="Kruys A."/>
            <person name="Hutchinson M.I."/>
            <person name="Powell A.J."/>
            <person name="Barry K."/>
            <person name="Miller A.N."/>
            <person name="Grigoriev I.V."/>
            <person name="Debuchy R."/>
            <person name="Gladieux P."/>
            <person name="Thoren M.H."/>
            <person name="Johannesson H."/>
        </authorList>
    </citation>
    <scope>NUCLEOTIDE SEQUENCE</scope>
    <source>
        <strain evidence="15">CBS 606.72</strain>
    </source>
</reference>
<feature type="domain" description="Tim10-like" evidence="14">
    <location>
        <begin position="27"/>
        <end position="89"/>
    </location>
</feature>
<dbReference type="Pfam" id="PF02953">
    <property type="entry name" value="zf-Tim10_DDP"/>
    <property type="match status" value="1"/>
</dbReference>
<evidence type="ECO:0000256" key="12">
    <source>
        <dbReference type="RuleBase" id="RU367043"/>
    </source>
</evidence>
<comment type="domain">
    <text evidence="12">The twin CX3C motif contains 4 conserved Cys residues that form 2 disulfide bonds in the mitochondrial intermembrane space.</text>
</comment>
<evidence type="ECO:0000256" key="11">
    <source>
        <dbReference type="ARBA" id="ARBA00023186"/>
    </source>
</evidence>
<feature type="region of interest" description="Disordered" evidence="13">
    <location>
        <begin position="1"/>
        <end position="24"/>
    </location>
</feature>